<dbReference type="Proteomes" id="UP000488295">
    <property type="component" value="Unassembled WGS sequence"/>
</dbReference>
<evidence type="ECO:0000313" key="4">
    <source>
        <dbReference type="EMBL" id="MTE02505.1"/>
    </source>
</evidence>
<dbReference type="EMBL" id="WKKC01000005">
    <property type="protein sequence ID" value="MTE02505.1"/>
    <property type="molecule type" value="Genomic_DNA"/>
</dbReference>
<dbReference type="PANTHER" id="PTHR46517:SF1">
    <property type="entry name" value="FRUCTOSE-2,6-BISPHOSPHATASE TIGAR"/>
    <property type="match status" value="1"/>
</dbReference>
<reference evidence="4 5" key="1">
    <citation type="submission" date="2019-11" db="EMBL/GenBank/DDBJ databases">
        <title>Gastrointestinal microbiota of Peromyscus leucopus.</title>
        <authorList>
            <person name="Milovic A."/>
            <person name="Bassam K."/>
            <person name="Barbour A.G."/>
        </authorList>
    </citation>
    <scope>NUCLEOTIDE SEQUENCE [LARGE SCALE GENOMIC DNA]</scope>
    <source>
        <strain evidence="4 5">LL8</strain>
    </source>
</reference>
<dbReference type="PIRSF" id="PIRSF000709">
    <property type="entry name" value="6PFK_2-Ptase"/>
    <property type="match status" value="1"/>
</dbReference>
<protein>
    <submittedName>
        <fullName evidence="4">Histidine phosphatase family protein</fullName>
    </submittedName>
</protein>
<dbReference type="PANTHER" id="PTHR46517">
    <property type="entry name" value="FRUCTOSE-2,6-BISPHOSPHATASE TIGAR"/>
    <property type="match status" value="1"/>
</dbReference>
<name>A0A9X4XBC8_LACJH</name>
<keyword evidence="1" id="KW-0378">Hydrolase</keyword>
<feature type="active site" description="Proton donor/acceptor" evidence="2">
    <location>
        <position position="82"/>
    </location>
</feature>
<accession>A0A9X4XBC8</accession>
<dbReference type="Pfam" id="PF00300">
    <property type="entry name" value="His_Phos_1"/>
    <property type="match status" value="1"/>
</dbReference>
<dbReference type="GO" id="GO:0045820">
    <property type="term" value="P:negative regulation of glycolytic process"/>
    <property type="evidence" value="ECO:0007669"/>
    <property type="project" value="TreeGrafter"/>
</dbReference>
<sequence>MRVVILRHGTTELNKQGMIQGSNVDPDLSKEGRAYAEKAAKNFDPSQFDAVYASPLKRAQQTARIFVGGDKTPIITDKRIEELSYGSWDGKSSLEYRKKHPDAFNSKGLINDNIYKYASDVEKREDFRKRIAAFFDDLYKEHANDTVLVVCHGVVSRMICAHFLTNGDIKYFDQMQNCGLAELDINKEYGTLVYYNRVLA</sequence>
<dbReference type="InterPro" id="IPR051695">
    <property type="entry name" value="Phosphoglycerate_Mutase"/>
</dbReference>
<comment type="caution">
    <text evidence="4">The sequence shown here is derived from an EMBL/GenBank/DDBJ whole genome shotgun (WGS) entry which is preliminary data.</text>
</comment>
<dbReference type="InterPro" id="IPR013078">
    <property type="entry name" value="His_Pase_superF_clade-1"/>
</dbReference>
<feature type="active site" description="Tele-phosphohistidine intermediate" evidence="2">
    <location>
        <position position="8"/>
    </location>
</feature>
<evidence type="ECO:0000256" key="1">
    <source>
        <dbReference type="ARBA" id="ARBA00022801"/>
    </source>
</evidence>
<dbReference type="CDD" id="cd07067">
    <property type="entry name" value="HP_PGM_like"/>
    <property type="match status" value="1"/>
</dbReference>
<gene>
    <name evidence="4" type="ORF">GJU95_01750</name>
</gene>
<organism evidence="4 5">
    <name type="scientific">Lactobacillus johnsonii</name>
    <dbReference type="NCBI Taxonomy" id="33959"/>
    <lineage>
        <taxon>Bacteria</taxon>
        <taxon>Bacillati</taxon>
        <taxon>Bacillota</taxon>
        <taxon>Bacilli</taxon>
        <taxon>Lactobacillales</taxon>
        <taxon>Lactobacillaceae</taxon>
        <taxon>Lactobacillus</taxon>
    </lineage>
</organism>
<evidence type="ECO:0000256" key="2">
    <source>
        <dbReference type="PIRSR" id="PIRSR613078-1"/>
    </source>
</evidence>
<dbReference type="InterPro" id="IPR029033">
    <property type="entry name" value="His_PPase_superfam"/>
</dbReference>
<dbReference type="GO" id="GO:0005829">
    <property type="term" value="C:cytosol"/>
    <property type="evidence" value="ECO:0007669"/>
    <property type="project" value="TreeGrafter"/>
</dbReference>
<proteinExistence type="predicted"/>
<dbReference type="Gene3D" id="3.40.50.1240">
    <property type="entry name" value="Phosphoglycerate mutase-like"/>
    <property type="match status" value="1"/>
</dbReference>
<feature type="binding site" evidence="3">
    <location>
        <begin position="7"/>
        <end position="14"/>
    </location>
    <ligand>
        <name>substrate</name>
    </ligand>
</feature>
<dbReference type="GO" id="GO:0043456">
    <property type="term" value="P:regulation of pentose-phosphate shunt"/>
    <property type="evidence" value="ECO:0007669"/>
    <property type="project" value="TreeGrafter"/>
</dbReference>
<feature type="binding site" evidence="3">
    <location>
        <begin position="82"/>
        <end position="85"/>
    </location>
    <ligand>
        <name>substrate</name>
    </ligand>
</feature>
<evidence type="ECO:0000256" key="3">
    <source>
        <dbReference type="PIRSR" id="PIRSR613078-2"/>
    </source>
</evidence>
<dbReference type="GO" id="GO:0004331">
    <property type="term" value="F:fructose-2,6-bisphosphate 2-phosphatase activity"/>
    <property type="evidence" value="ECO:0007669"/>
    <property type="project" value="TreeGrafter"/>
</dbReference>
<dbReference type="SMART" id="SM00855">
    <property type="entry name" value="PGAM"/>
    <property type="match status" value="1"/>
</dbReference>
<dbReference type="SUPFAM" id="SSF53254">
    <property type="entry name" value="Phosphoglycerate mutase-like"/>
    <property type="match status" value="1"/>
</dbReference>
<feature type="binding site" evidence="3">
    <location>
        <position position="58"/>
    </location>
    <ligand>
        <name>substrate</name>
    </ligand>
</feature>
<dbReference type="RefSeq" id="WP_155692290.1">
    <property type="nucleotide sequence ID" value="NZ_WKKC01000005.1"/>
</dbReference>
<dbReference type="AlphaFoldDB" id="A0A9X4XBC8"/>
<evidence type="ECO:0000313" key="5">
    <source>
        <dbReference type="Proteomes" id="UP000488295"/>
    </source>
</evidence>